<dbReference type="EMBL" id="JACVVK020000031">
    <property type="protein sequence ID" value="KAK7501526.1"/>
    <property type="molecule type" value="Genomic_DNA"/>
</dbReference>
<dbReference type="Proteomes" id="UP001519460">
    <property type="component" value="Unassembled WGS sequence"/>
</dbReference>
<comment type="caution">
    <text evidence="2">The sequence shown here is derived from an EMBL/GenBank/DDBJ whole genome shotgun (WGS) entry which is preliminary data.</text>
</comment>
<protein>
    <submittedName>
        <fullName evidence="2">Uncharacterized protein</fullName>
    </submittedName>
</protein>
<feature type="non-terminal residue" evidence="2">
    <location>
        <position position="1"/>
    </location>
</feature>
<organism evidence="2 3">
    <name type="scientific">Batillaria attramentaria</name>
    <dbReference type="NCBI Taxonomy" id="370345"/>
    <lineage>
        <taxon>Eukaryota</taxon>
        <taxon>Metazoa</taxon>
        <taxon>Spiralia</taxon>
        <taxon>Lophotrochozoa</taxon>
        <taxon>Mollusca</taxon>
        <taxon>Gastropoda</taxon>
        <taxon>Caenogastropoda</taxon>
        <taxon>Sorbeoconcha</taxon>
        <taxon>Cerithioidea</taxon>
        <taxon>Batillariidae</taxon>
        <taxon>Batillaria</taxon>
    </lineage>
</organism>
<feature type="region of interest" description="Disordered" evidence="1">
    <location>
        <begin position="37"/>
        <end position="63"/>
    </location>
</feature>
<sequence length="93" mass="9946">ASSDQKRVILGGEVGPVSTIYTAPCHTGVLPHPAQPAATSRYGGQLGSSSLTANRRLSEGRRHRSDCRLFRADRKEHHQLRVVSASAGVDAEV</sequence>
<dbReference type="AlphaFoldDB" id="A0ABD0LQS9"/>
<accession>A0ABD0LQS9</accession>
<gene>
    <name evidence="2" type="ORF">BaRGS_00007330</name>
</gene>
<name>A0ABD0LQS9_9CAEN</name>
<keyword evidence="3" id="KW-1185">Reference proteome</keyword>
<proteinExistence type="predicted"/>
<reference evidence="2 3" key="1">
    <citation type="journal article" date="2023" name="Sci. Data">
        <title>Genome assembly of the Korean intertidal mud-creeper Batillaria attramentaria.</title>
        <authorList>
            <person name="Patra A.K."/>
            <person name="Ho P.T."/>
            <person name="Jun S."/>
            <person name="Lee S.J."/>
            <person name="Kim Y."/>
            <person name="Won Y.J."/>
        </authorList>
    </citation>
    <scope>NUCLEOTIDE SEQUENCE [LARGE SCALE GENOMIC DNA]</scope>
    <source>
        <strain evidence="2">Wonlab-2016</strain>
    </source>
</reference>
<evidence type="ECO:0000313" key="3">
    <source>
        <dbReference type="Proteomes" id="UP001519460"/>
    </source>
</evidence>
<evidence type="ECO:0000313" key="2">
    <source>
        <dbReference type="EMBL" id="KAK7501526.1"/>
    </source>
</evidence>
<evidence type="ECO:0000256" key="1">
    <source>
        <dbReference type="SAM" id="MobiDB-lite"/>
    </source>
</evidence>